<comment type="caution">
    <text evidence="2">The sequence shown here is derived from an EMBL/GenBank/DDBJ whole genome shotgun (WGS) entry which is preliminary data.</text>
</comment>
<dbReference type="Pfam" id="PF13302">
    <property type="entry name" value="Acetyltransf_3"/>
    <property type="match status" value="1"/>
</dbReference>
<dbReference type="PANTHER" id="PTHR43441:SF11">
    <property type="entry name" value="RIBOSOMAL-PROTEIN-SERINE ACETYLTRANSFERASE"/>
    <property type="match status" value="1"/>
</dbReference>
<gene>
    <name evidence="2" type="ORF">GCM10009639_54490</name>
</gene>
<evidence type="ECO:0000313" key="2">
    <source>
        <dbReference type="EMBL" id="GAA1406564.1"/>
    </source>
</evidence>
<reference evidence="2 3" key="1">
    <citation type="journal article" date="2019" name="Int. J. Syst. Evol. Microbiol.">
        <title>The Global Catalogue of Microorganisms (GCM) 10K type strain sequencing project: providing services to taxonomists for standard genome sequencing and annotation.</title>
        <authorList>
            <consortium name="The Broad Institute Genomics Platform"/>
            <consortium name="The Broad Institute Genome Sequencing Center for Infectious Disease"/>
            <person name="Wu L."/>
            <person name="Ma J."/>
        </authorList>
    </citation>
    <scope>NUCLEOTIDE SEQUENCE [LARGE SCALE GENOMIC DNA]</scope>
    <source>
        <strain evidence="2 3">JCM 12393</strain>
    </source>
</reference>
<dbReference type="Proteomes" id="UP001499863">
    <property type="component" value="Unassembled WGS sequence"/>
</dbReference>
<dbReference type="PROSITE" id="PS51186">
    <property type="entry name" value="GNAT"/>
    <property type="match status" value="1"/>
</dbReference>
<dbReference type="EMBL" id="BAAAKJ010000313">
    <property type="protein sequence ID" value="GAA1406564.1"/>
    <property type="molecule type" value="Genomic_DNA"/>
</dbReference>
<dbReference type="InterPro" id="IPR016181">
    <property type="entry name" value="Acyl_CoA_acyltransferase"/>
</dbReference>
<feature type="domain" description="N-acetyltransferase" evidence="1">
    <location>
        <begin position="18"/>
        <end position="172"/>
    </location>
</feature>
<proteinExistence type="predicted"/>
<accession>A0ABN1YIT7</accession>
<protein>
    <recommendedName>
        <fullName evidence="1">N-acetyltransferase domain-containing protein</fullName>
    </recommendedName>
</protein>
<dbReference type="Gene3D" id="3.40.630.30">
    <property type="match status" value="1"/>
</dbReference>
<evidence type="ECO:0000259" key="1">
    <source>
        <dbReference type="PROSITE" id="PS51186"/>
    </source>
</evidence>
<dbReference type="PANTHER" id="PTHR43441">
    <property type="entry name" value="RIBOSOMAL-PROTEIN-SERINE ACETYLTRANSFERASE"/>
    <property type="match status" value="1"/>
</dbReference>
<dbReference type="SUPFAM" id="SSF55729">
    <property type="entry name" value="Acyl-CoA N-acyltransferases (Nat)"/>
    <property type="match status" value="1"/>
</dbReference>
<organism evidence="2 3">
    <name type="scientific">Kitasatospora putterlickiae</name>
    <dbReference type="NCBI Taxonomy" id="221725"/>
    <lineage>
        <taxon>Bacteria</taxon>
        <taxon>Bacillati</taxon>
        <taxon>Actinomycetota</taxon>
        <taxon>Actinomycetes</taxon>
        <taxon>Kitasatosporales</taxon>
        <taxon>Streptomycetaceae</taxon>
        <taxon>Kitasatospora</taxon>
    </lineage>
</organism>
<sequence length="187" mass="20254">MLQTSRIALRARHDGDVPVLHTELYDDVVTRSRADGRPWRPITPGSPESPYEVHPGDDTAACFSVVDLASGELAGEALLWGVDGHQRRAHLGLALRPGFRGRGLAGEIVRLLCHYGFTVRGLHRLQVETLADNLPMIKAATGAGFVLEGTLRRATWAYGTFADEVVLGLLASEWTGEQVPPDGPARV</sequence>
<keyword evidence="3" id="KW-1185">Reference proteome</keyword>
<dbReference type="RefSeq" id="WP_344341623.1">
    <property type="nucleotide sequence ID" value="NZ_BAAAKJ010000313.1"/>
</dbReference>
<dbReference type="CDD" id="cd04301">
    <property type="entry name" value="NAT_SF"/>
    <property type="match status" value="1"/>
</dbReference>
<dbReference type="InterPro" id="IPR051908">
    <property type="entry name" value="Ribosomal_N-acetyltransferase"/>
</dbReference>
<dbReference type="InterPro" id="IPR000182">
    <property type="entry name" value="GNAT_dom"/>
</dbReference>
<name>A0ABN1YIT7_9ACTN</name>
<evidence type="ECO:0000313" key="3">
    <source>
        <dbReference type="Proteomes" id="UP001499863"/>
    </source>
</evidence>